<gene>
    <name evidence="1" type="ORF">NCTC11470_04020</name>
</gene>
<organism evidence="1 2">
    <name type="scientific">Yersinia frederiksenii</name>
    <dbReference type="NCBI Taxonomy" id="29484"/>
    <lineage>
        <taxon>Bacteria</taxon>
        <taxon>Pseudomonadati</taxon>
        <taxon>Pseudomonadota</taxon>
        <taxon>Gammaproteobacteria</taxon>
        <taxon>Enterobacterales</taxon>
        <taxon>Yersiniaceae</taxon>
        <taxon>Yersinia</taxon>
    </lineage>
</organism>
<dbReference type="EMBL" id="UHJA01000001">
    <property type="protein sequence ID" value="SUP78882.1"/>
    <property type="molecule type" value="Genomic_DNA"/>
</dbReference>
<name>A0A380Q088_YERFR</name>
<dbReference type="AlphaFoldDB" id="A0A380Q088"/>
<evidence type="ECO:0000313" key="2">
    <source>
        <dbReference type="Proteomes" id="UP000254835"/>
    </source>
</evidence>
<accession>A0A380Q088</accession>
<evidence type="ECO:0000313" key="1">
    <source>
        <dbReference type="EMBL" id="SUP78882.1"/>
    </source>
</evidence>
<dbReference type="Proteomes" id="UP000254835">
    <property type="component" value="Unassembled WGS sequence"/>
</dbReference>
<protein>
    <submittedName>
        <fullName evidence="1">Uncharacterized protein</fullName>
    </submittedName>
</protein>
<sequence length="76" mass="9012">MSLQHQRISELCADYKLERIASEWLALAQKKLEDAGTYSATFWNSFCNWRRTAVTNVAGRRFYGYQDCQRLKRWSS</sequence>
<proteinExistence type="predicted"/>
<reference evidence="1 2" key="1">
    <citation type="submission" date="2018-06" db="EMBL/GenBank/DDBJ databases">
        <authorList>
            <consortium name="Pathogen Informatics"/>
            <person name="Doyle S."/>
        </authorList>
    </citation>
    <scope>NUCLEOTIDE SEQUENCE [LARGE SCALE GENOMIC DNA]</scope>
    <source>
        <strain evidence="1 2">NCTC11470</strain>
    </source>
</reference>